<dbReference type="NCBIfam" id="TIGR00420">
    <property type="entry name" value="trmU"/>
    <property type="match status" value="1"/>
</dbReference>
<dbReference type="InterPro" id="IPR046885">
    <property type="entry name" value="MnmA-like_C"/>
</dbReference>
<gene>
    <name evidence="12" type="ORF">PHYPSEUDO_006356</name>
</gene>
<evidence type="ECO:0000256" key="2">
    <source>
        <dbReference type="ARBA" id="ARBA00022555"/>
    </source>
</evidence>
<keyword evidence="2" id="KW-0820">tRNA-binding</keyword>
<keyword evidence="13" id="KW-1185">Reference proteome</keyword>
<dbReference type="Pfam" id="PF03054">
    <property type="entry name" value="tRNA_Me_trans"/>
    <property type="match status" value="1"/>
</dbReference>
<dbReference type="Pfam" id="PF20258">
    <property type="entry name" value="tRNA_Me_trans_C"/>
    <property type="match status" value="1"/>
</dbReference>
<dbReference type="AlphaFoldDB" id="A0A8T1WA44"/>
<proteinExistence type="inferred from homology"/>
<keyword evidence="5" id="KW-0547">Nucleotide-binding</keyword>
<dbReference type="GO" id="GO:0000049">
    <property type="term" value="F:tRNA binding"/>
    <property type="evidence" value="ECO:0007669"/>
    <property type="project" value="UniProtKB-KW"/>
</dbReference>
<dbReference type="PANTHER" id="PTHR11933:SF5">
    <property type="entry name" value="MITOCHONDRIAL TRNA-SPECIFIC 2-THIOURIDYLASE 1"/>
    <property type="match status" value="1"/>
</dbReference>
<dbReference type="GO" id="GO:0005524">
    <property type="term" value="F:ATP binding"/>
    <property type="evidence" value="ECO:0007669"/>
    <property type="project" value="UniProtKB-KW"/>
</dbReference>
<dbReference type="HAMAP" id="MF_00144">
    <property type="entry name" value="tRNA_thiouridyl_MnmA"/>
    <property type="match status" value="1"/>
</dbReference>
<dbReference type="CDD" id="cd01998">
    <property type="entry name" value="MnmA_TRMU-like"/>
    <property type="match status" value="1"/>
</dbReference>
<evidence type="ECO:0000313" key="13">
    <source>
        <dbReference type="Proteomes" id="UP000694044"/>
    </source>
</evidence>
<dbReference type="InterPro" id="IPR046884">
    <property type="entry name" value="MnmA-like_central"/>
</dbReference>
<keyword evidence="7" id="KW-0694">RNA-binding</keyword>
<dbReference type="GO" id="GO:0016740">
    <property type="term" value="F:transferase activity"/>
    <property type="evidence" value="ECO:0007669"/>
    <property type="project" value="UniProtKB-KW"/>
</dbReference>
<evidence type="ECO:0000256" key="5">
    <source>
        <dbReference type="ARBA" id="ARBA00022741"/>
    </source>
</evidence>
<feature type="domain" description="tRNA-specific 2-thiouridylase MnmA-like central" evidence="11">
    <location>
        <begin position="626"/>
        <end position="686"/>
    </location>
</feature>
<dbReference type="InterPro" id="IPR008775">
    <property type="entry name" value="Phytyl_CoA_dOase-like"/>
</dbReference>
<dbReference type="Proteomes" id="UP000694044">
    <property type="component" value="Unassembled WGS sequence"/>
</dbReference>
<name>A0A8T1WA44_9STRA</name>
<keyword evidence="8" id="KW-1015">Disulfide bond</keyword>
<feature type="compositionally biased region" description="Basic and acidic residues" evidence="9">
    <location>
        <begin position="771"/>
        <end position="785"/>
    </location>
</feature>
<dbReference type="NCBIfam" id="NF001138">
    <property type="entry name" value="PRK00143.1"/>
    <property type="match status" value="1"/>
</dbReference>
<evidence type="ECO:0000259" key="10">
    <source>
        <dbReference type="Pfam" id="PF20258"/>
    </source>
</evidence>
<evidence type="ECO:0000256" key="9">
    <source>
        <dbReference type="SAM" id="MobiDB-lite"/>
    </source>
</evidence>
<evidence type="ECO:0000256" key="3">
    <source>
        <dbReference type="ARBA" id="ARBA00022679"/>
    </source>
</evidence>
<dbReference type="InterPro" id="IPR004506">
    <property type="entry name" value="MnmA-like"/>
</dbReference>
<evidence type="ECO:0000256" key="7">
    <source>
        <dbReference type="ARBA" id="ARBA00022884"/>
    </source>
</evidence>
<keyword evidence="4" id="KW-0819">tRNA processing</keyword>
<keyword evidence="1" id="KW-0963">Cytoplasm</keyword>
<evidence type="ECO:0000313" key="12">
    <source>
        <dbReference type="EMBL" id="KAG7390872.1"/>
    </source>
</evidence>
<evidence type="ECO:0000259" key="11">
    <source>
        <dbReference type="Pfam" id="PF20259"/>
    </source>
</evidence>
<feature type="domain" description="tRNA-specific 2-thiouridylase MnmA-like C-terminal" evidence="10">
    <location>
        <begin position="778"/>
        <end position="812"/>
    </location>
</feature>
<dbReference type="Pfam" id="PF05721">
    <property type="entry name" value="PhyH"/>
    <property type="match status" value="1"/>
</dbReference>
<dbReference type="FunFam" id="3.40.50.620:FF:000004">
    <property type="entry name" value="tRNA-specific 2-thiouridylase MnmA"/>
    <property type="match status" value="1"/>
</dbReference>
<keyword evidence="3" id="KW-0808">Transferase</keyword>
<evidence type="ECO:0000256" key="4">
    <source>
        <dbReference type="ARBA" id="ARBA00022694"/>
    </source>
</evidence>
<accession>A0A8T1WA44</accession>
<reference evidence="12" key="1">
    <citation type="submission" date="2021-02" db="EMBL/GenBank/DDBJ databases">
        <authorList>
            <person name="Palmer J.M."/>
        </authorList>
    </citation>
    <scope>NUCLEOTIDE SEQUENCE</scope>
    <source>
        <strain evidence="12">SCRP734</strain>
    </source>
</reference>
<sequence length="837" mass="93553">MTALAGISGDDAAPSVIERYLTAEQIRQFTEQGVLVVPNVLTPEEVAEARRGLHLELAKYGVDHENLEESGDNLKKLSSTGGAGGILDLFYPSWRLMVAEHEKVFAAMTDLWDATYAHNHPDFQHPFGDFDGKRGYMYVNRVCYRVPDAISTKFAKKKARPMQRSLTPHWDCCPAKMFDSGKDMPRWRPIQCITVLTSNTERNTGGFECVPGFHKEFADYVAKNQPKAMTEAPLTAPVRRPQVCLGDFSPLRMQEDRAVIDRYQHISCEAGSVIFFDWRLPHANSYKHVGSIPREVIYTGFIPDTPMNRTYVREQLRRYKARLLPADHWRKDEVDACVAEGFSAHHFSALGSRLIALHPCLPVIHSSTMLRCTWSSAAASALRRRSRALVGASGHLNTPSRRISSIAPVRDASFNPDNSKKHVVVGMSGGVDSSVAALLLKRQGYHVTGVYMKNWDPSDEEGESACPVDSEYLDVQKVCEQLGIEAQMVNLVQPYWNQVFEPCLEGYEEGLTPNPDILCNREIKFKAFTEYARKIGADYVATGHYAALRPAKEGGPPNLCAAEDGTKDQSYFLSSVDGKAFANVLFPLGGIKKTEVRQIAASKDLCTATKKDSVGICFIGKRNFADFIHQYIQRQEGYFYTVDGAKMYPHRGFTAYTVGQGARLQGMSAKWFVVGKHKSDHSVTVAEGTRNPALFSDALFASAAQFNWMARDLPQELRETGRMRCFYRVRYRQDLDECTISLVSNSEARASASKLHDWQPEPLADNDDEEGKEREKSSYLRVDFDHPQRGVTPEQALVLYRGDGLCYGGGPIAAAGATYYEQGKSLADDVHDWHRQG</sequence>
<comment type="caution">
    <text evidence="12">The sequence shown here is derived from an EMBL/GenBank/DDBJ whole genome shotgun (WGS) entry which is preliminary data.</text>
</comment>
<dbReference type="EMBL" id="JAGDFM010000026">
    <property type="protein sequence ID" value="KAG7390872.1"/>
    <property type="molecule type" value="Genomic_DNA"/>
</dbReference>
<evidence type="ECO:0000256" key="8">
    <source>
        <dbReference type="ARBA" id="ARBA00023157"/>
    </source>
</evidence>
<dbReference type="Pfam" id="PF20259">
    <property type="entry name" value="tRNA_Me_trans_M"/>
    <property type="match status" value="1"/>
</dbReference>
<keyword evidence="6" id="KW-0067">ATP-binding</keyword>
<dbReference type="GO" id="GO:0002143">
    <property type="term" value="P:tRNA wobble position uridine thiolation"/>
    <property type="evidence" value="ECO:0007669"/>
    <property type="project" value="TreeGrafter"/>
</dbReference>
<evidence type="ECO:0000256" key="1">
    <source>
        <dbReference type="ARBA" id="ARBA00022490"/>
    </source>
</evidence>
<protein>
    <submittedName>
        <fullName evidence="12">Uncharacterized protein</fullName>
    </submittedName>
</protein>
<evidence type="ECO:0000256" key="6">
    <source>
        <dbReference type="ARBA" id="ARBA00022840"/>
    </source>
</evidence>
<organism evidence="12 13">
    <name type="scientific">Phytophthora pseudosyringae</name>
    <dbReference type="NCBI Taxonomy" id="221518"/>
    <lineage>
        <taxon>Eukaryota</taxon>
        <taxon>Sar</taxon>
        <taxon>Stramenopiles</taxon>
        <taxon>Oomycota</taxon>
        <taxon>Peronosporomycetes</taxon>
        <taxon>Peronosporales</taxon>
        <taxon>Peronosporaceae</taxon>
        <taxon>Phytophthora</taxon>
    </lineage>
</organism>
<feature type="region of interest" description="Disordered" evidence="9">
    <location>
        <begin position="751"/>
        <end position="785"/>
    </location>
</feature>
<dbReference type="PANTHER" id="PTHR11933">
    <property type="entry name" value="TRNA 5-METHYLAMINOMETHYL-2-THIOURIDYLATE -METHYLTRANSFERASE"/>
    <property type="match status" value="1"/>
</dbReference>
<dbReference type="OrthoDB" id="3685at2759"/>